<dbReference type="HOGENOM" id="CLU_2575216_0_0_1"/>
<reference evidence="3" key="3">
    <citation type="submission" date="2018-08" db="EMBL/GenBank/DDBJ databases">
        <title>Leveraging single-cell genomics to expand the Fungal Tree of Life.</title>
        <authorList>
            <consortium name="DOE Joint Genome Institute"/>
            <person name="Ahrendt S.R."/>
            <person name="Quandt C.A."/>
            <person name="Ciobanu D."/>
            <person name="Clum A."/>
            <person name="Salamov A."/>
            <person name="Andreopoulos B."/>
            <person name="Cheng J.-F."/>
            <person name="Woyke T."/>
            <person name="Pelin A."/>
            <person name="Henrissat B."/>
            <person name="Reynolds N."/>
            <person name="Benny G.L."/>
            <person name="Smith M.E."/>
            <person name="James T.Y."/>
            <person name="Grigoriev I.V."/>
        </authorList>
    </citation>
    <scope>NUCLEOTIDE SEQUENCE</scope>
    <source>
        <strain evidence="3">CSF55</strain>
    </source>
</reference>
<sequence length="81" mass="9717">MINAVVKKRVKASKDEKSKRGKVFVTKNRMLELVELVNKKEDKEAWLKKVAEREQTHADRINEKRKRIDDKKSELKKRKKK</sequence>
<evidence type="ECO:0000313" key="5">
    <source>
        <dbReference type="Proteomes" id="UP000281549"/>
    </source>
</evidence>
<reference evidence="5" key="2">
    <citation type="journal article" date="2018" name="Nat. Microbiol.">
        <title>Leveraging single-cell genomics to expand the fungal tree of life.</title>
        <authorList>
            <person name="Ahrendt S.R."/>
            <person name="Quandt C.A."/>
            <person name="Ciobanu D."/>
            <person name="Clum A."/>
            <person name="Salamov A."/>
            <person name="Andreopoulos B."/>
            <person name="Cheng J.F."/>
            <person name="Woyke T."/>
            <person name="Pelin A."/>
            <person name="Henrissat B."/>
            <person name="Reynolds N.K."/>
            <person name="Benny G.L."/>
            <person name="Smith M.E."/>
            <person name="James T.Y."/>
            <person name="Grigoriev I.V."/>
        </authorList>
    </citation>
    <scope>NUCLEOTIDE SEQUENCE [LARGE SCALE GENOMIC DNA]</scope>
    <source>
        <strain evidence="5">CSF55</strain>
    </source>
</reference>
<dbReference type="EMBL" id="ML005000">
    <property type="protein sequence ID" value="RKP20993.1"/>
    <property type="molecule type" value="Genomic_DNA"/>
</dbReference>
<dbReference type="Proteomes" id="UP000030755">
    <property type="component" value="Unassembled WGS sequence"/>
</dbReference>
<dbReference type="AlphaFoldDB" id="A0A075AQZ3"/>
<evidence type="ECO:0000313" key="4">
    <source>
        <dbReference type="Proteomes" id="UP000030755"/>
    </source>
</evidence>
<protein>
    <submittedName>
        <fullName evidence="2">Uncharacterized protein</fullName>
    </submittedName>
</protein>
<proteinExistence type="predicted"/>
<feature type="region of interest" description="Disordered" evidence="1">
    <location>
        <begin position="52"/>
        <end position="81"/>
    </location>
</feature>
<gene>
    <name evidence="2" type="ORF">O9G_001021</name>
    <name evidence="3" type="ORF">ROZALSC1DRAFT_27562</name>
</gene>
<evidence type="ECO:0000313" key="3">
    <source>
        <dbReference type="EMBL" id="RKP20993.1"/>
    </source>
</evidence>
<dbReference type="EMBL" id="KE561300">
    <property type="protein sequence ID" value="EPZ31110.1"/>
    <property type="molecule type" value="Genomic_DNA"/>
</dbReference>
<reference evidence="2 4" key="1">
    <citation type="journal article" date="2013" name="Curr. Biol.">
        <title>Shared signatures of parasitism and phylogenomics unite Cryptomycota and microsporidia.</title>
        <authorList>
            <person name="James T.Y."/>
            <person name="Pelin A."/>
            <person name="Bonen L."/>
            <person name="Ahrendt S."/>
            <person name="Sain D."/>
            <person name="Corradi N."/>
            <person name="Stajich J.E."/>
        </authorList>
    </citation>
    <scope>NUCLEOTIDE SEQUENCE [LARGE SCALE GENOMIC DNA]</scope>
    <source>
        <strain evidence="2 4">CSF55</strain>
        <strain evidence="2 4">CSF55</strain>
    </source>
</reference>
<accession>A0A075AQZ3</accession>
<name>A0A075AQZ3_ROZAC</name>
<organism evidence="2 4">
    <name type="scientific">Rozella allomycis (strain CSF55)</name>
    <dbReference type="NCBI Taxonomy" id="988480"/>
    <lineage>
        <taxon>Eukaryota</taxon>
        <taxon>Fungi</taxon>
        <taxon>Fungi incertae sedis</taxon>
        <taxon>Cryptomycota</taxon>
        <taxon>Cryptomycota incertae sedis</taxon>
        <taxon>Rozella</taxon>
    </lineage>
</organism>
<feature type="compositionally biased region" description="Basic and acidic residues" evidence="1">
    <location>
        <begin position="52"/>
        <end position="73"/>
    </location>
</feature>
<dbReference type="Proteomes" id="UP000281549">
    <property type="component" value="Unassembled WGS sequence"/>
</dbReference>
<evidence type="ECO:0000256" key="1">
    <source>
        <dbReference type="SAM" id="MobiDB-lite"/>
    </source>
</evidence>
<keyword evidence="4" id="KW-1185">Reference proteome</keyword>
<evidence type="ECO:0000313" key="2">
    <source>
        <dbReference type="EMBL" id="EPZ31110.1"/>
    </source>
</evidence>